<feature type="region of interest" description="Disordered" evidence="2">
    <location>
        <begin position="321"/>
        <end position="466"/>
    </location>
</feature>
<dbReference type="OrthoDB" id="666364at2759"/>
<reference evidence="4 5" key="1">
    <citation type="submission" date="2018-07" db="EMBL/GenBank/DDBJ databases">
        <title>The complete nuclear genome of the prasinophyte Chloropicon primus (CCMP1205).</title>
        <authorList>
            <person name="Pombert J.-F."/>
            <person name="Otis C."/>
            <person name="Turmel M."/>
            <person name="Lemieux C."/>
        </authorList>
    </citation>
    <scope>NUCLEOTIDE SEQUENCE [LARGE SCALE GENOMIC DNA]</scope>
    <source>
        <strain evidence="4 5">CCMP1205</strain>
    </source>
</reference>
<name>A0A5B8MT36_9CHLO</name>
<dbReference type="STRING" id="1764295.A0A5B8MT36"/>
<evidence type="ECO:0000256" key="2">
    <source>
        <dbReference type="SAM" id="MobiDB-lite"/>
    </source>
</evidence>
<sequence length="624" mass="67921">MASLFDGLPAPVNAATRKEEEAGEGRGGGGGGGTQEGRPSGGRVPGYGERERTGFVPRRVGDYGDGGAYPEIHVAQYPRNMGKKGGGGGVARRDQTLALNTTSGGEVDYGALHRQGENRGKTVYSDHKCLVPTLPGSGGLSLQKPSQEEEEETARRTMQALQGKVDTVLSAAQPKSIAPRPGDPKYVKYTPANGMSGASQRVIRISEAHVDPLEPPKFKHKRIPRGPGSPPVPVMHSPPRKLTQQDQEDWKIPPCISNWKNRKGYTIPLDKRLAADGRGLQEVAINDNFAKLSEALYVAEGKAREAIEMRSKIQKEILAKEKSKKEDQLRQLAQKARMERTGLVGQGPSYDGPPGGEVAPPRRELGDGPSYEPRAEEAPAVDGGFGAPGLEAGDEPEAAHERELRLKREELREERRRERERERRLEERQRHGFKKSKLTRDRDRDISEKVALGQASVGPSTGNGEALYDQRLFNQDRGMSSGLANDDTYNIYDKPLFADRGSTIYRPKQSNDDELYGQEEMEAAIRTERFKADKGFAGAEGGAGASARGGSRVGGPVQFEREKQEKQEEDPFDLEGLIGDVRGGRKKDTLSSIGKQGFMSAAGGGSSLSRSSGRRSVEFRKGSK</sequence>
<feature type="region of interest" description="Disordered" evidence="2">
    <location>
        <begin position="536"/>
        <end position="624"/>
    </location>
</feature>
<dbReference type="EMBL" id="CP031043">
    <property type="protein sequence ID" value="QDZ23531.1"/>
    <property type="molecule type" value="Genomic_DNA"/>
</dbReference>
<feature type="compositionally biased region" description="Gly residues" evidence="2">
    <location>
        <begin position="25"/>
        <end position="45"/>
    </location>
</feature>
<evidence type="ECO:0000313" key="5">
    <source>
        <dbReference type="Proteomes" id="UP000316726"/>
    </source>
</evidence>
<dbReference type="InterPro" id="IPR004015">
    <property type="entry name" value="SKI-int_prot_SKIP_SNW-dom"/>
</dbReference>
<dbReference type="GO" id="GO:0000398">
    <property type="term" value="P:mRNA splicing, via spliceosome"/>
    <property type="evidence" value="ECO:0007669"/>
    <property type="project" value="InterPro"/>
</dbReference>
<accession>A0A5B8MT36</accession>
<organism evidence="4 5">
    <name type="scientific">Chloropicon primus</name>
    <dbReference type="NCBI Taxonomy" id="1764295"/>
    <lineage>
        <taxon>Eukaryota</taxon>
        <taxon>Viridiplantae</taxon>
        <taxon>Chlorophyta</taxon>
        <taxon>Chloropicophyceae</taxon>
        <taxon>Chloropicales</taxon>
        <taxon>Chloropicaceae</taxon>
        <taxon>Chloropicon</taxon>
    </lineage>
</organism>
<feature type="compositionally biased region" description="Basic and acidic residues" evidence="2">
    <location>
        <begin position="438"/>
        <end position="448"/>
    </location>
</feature>
<feature type="compositionally biased region" description="Basic and acidic residues" evidence="2">
    <location>
        <begin position="208"/>
        <end position="217"/>
    </location>
</feature>
<dbReference type="AlphaFoldDB" id="A0A5B8MT36"/>
<dbReference type="Proteomes" id="UP000316726">
    <property type="component" value="Chromosome 10"/>
</dbReference>
<dbReference type="PANTHER" id="PTHR12096">
    <property type="entry name" value="NUCLEAR PROTEIN SKIP-RELATED"/>
    <property type="match status" value="1"/>
</dbReference>
<dbReference type="GO" id="GO:0005681">
    <property type="term" value="C:spliceosomal complex"/>
    <property type="evidence" value="ECO:0007669"/>
    <property type="project" value="InterPro"/>
</dbReference>
<feature type="region of interest" description="Disordered" evidence="2">
    <location>
        <begin position="208"/>
        <end position="251"/>
    </location>
</feature>
<evidence type="ECO:0000313" key="4">
    <source>
        <dbReference type="EMBL" id="QDZ23531.1"/>
    </source>
</evidence>
<dbReference type="InterPro" id="IPR017862">
    <property type="entry name" value="SKI-int_prot_SKIP"/>
</dbReference>
<feature type="compositionally biased region" description="Basic and acidic residues" evidence="2">
    <location>
        <begin position="397"/>
        <end position="430"/>
    </location>
</feature>
<feature type="region of interest" description="Disordered" evidence="2">
    <location>
        <begin position="169"/>
        <end position="193"/>
    </location>
</feature>
<evidence type="ECO:0000256" key="1">
    <source>
        <dbReference type="ARBA" id="ARBA00010197"/>
    </source>
</evidence>
<gene>
    <name evidence="4" type="ORF">A3770_10p60490</name>
</gene>
<comment type="similarity">
    <text evidence="1">Belongs to the SNW family.</text>
</comment>
<proteinExistence type="inferred from homology"/>
<feature type="region of interest" description="Disordered" evidence="2">
    <location>
        <begin position="133"/>
        <end position="154"/>
    </location>
</feature>
<dbReference type="Pfam" id="PF02731">
    <property type="entry name" value="SKIP_SNW"/>
    <property type="match status" value="1"/>
</dbReference>
<evidence type="ECO:0000259" key="3">
    <source>
        <dbReference type="Pfam" id="PF02731"/>
    </source>
</evidence>
<protein>
    <submittedName>
        <fullName evidence="4">SNW/SKI-interacting protein</fullName>
    </submittedName>
</protein>
<feature type="domain" description="SKI-interacting protein SKIP SNW" evidence="3">
    <location>
        <begin position="185"/>
        <end position="340"/>
    </location>
</feature>
<feature type="compositionally biased region" description="Basic and acidic residues" evidence="2">
    <location>
        <begin position="615"/>
        <end position="624"/>
    </location>
</feature>
<keyword evidence="5" id="KW-1185">Reference proteome</keyword>
<feature type="region of interest" description="Disordered" evidence="2">
    <location>
        <begin position="1"/>
        <end position="64"/>
    </location>
</feature>